<reference evidence="11" key="2">
    <citation type="submission" date="2025-09" db="UniProtKB">
        <authorList>
            <consortium name="Ensembl"/>
        </authorList>
    </citation>
    <scope>IDENTIFICATION</scope>
</reference>
<evidence type="ECO:0000256" key="7">
    <source>
        <dbReference type="ARBA" id="ARBA00023242"/>
    </source>
</evidence>
<dbReference type="FunCoup" id="A0A3Q1HV30">
    <property type="interactions" value="721"/>
</dbReference>
<accession>A0A3Q1HV30</accession>
<comment type="subcellular location">
    <subcellularLocation>
        <location evidence="1 8">Nucleus</location>
    </subcellularLocation>
</comment>
<protein>
    <recommendedName>
        <fullName evidence="3 8">Mediator of RNA polymerase II transcription subunit 25</fullName>
    </recommendedName>
</protein>
<keyword evidence="5" id="KW-0010">Activator</keyword>
<feature type="region of interest" description="Disordered" evidence="9">
    <location>
        <begin position="224"/>
        <end position="262"/>
    </location>
</feature>
<dbReference type="Proteomes" id="UP000257200">
    <property type="component" value="Unplaced"/>
</dbReference>
<evidence type="ECO:0000313" key="11">
    <source>
        <dbReference type="Ensembl" id="ENSAPOP00000031515.1"/>
    </source>
</evidence>
<dbReference type="PANTHER" id="PTHR12433">
    <property type="entry name" value="MEDIATOR OF RNA POLYMERASE II TRANSCRIPTION SUBUNIT 25"/>
    <property type="match status" value="1"/>
</dbReference>
<feature type="compositionally biased region" description="Polar residues" evidence="9">
    <location>
        <begin position="633"/>
        <end position="642"/>
    </location>
</feature>
<keyword evidence="4 8" id="KW-0805">Transcription regulation</keyword>
<dbReference type="GeneTree" id="ENSGT00940000160439"/>
<keyword evidence="6 8" id="KW-0804">Transcription</keyword>
<evidence type="ECO:0000256" key="9">
    <source>
        <dbReference type="SAM" id="MobiDB-lite"/>
    </source>
</evidence>
<comment type="subunit">
    <text evidence="8">Component of the Mediator complex.</text>
</comment>
<dbReference type="Gene3D" id="3.40.50.410">
    <property type="entry name" value="von Willebrand factor, type A domain"/>
    <property type="match status" value="1"/>
</dbReference>
<dbReference type="SUPFAM" id="SSF53300">
    <property type="entry name" value="vWA-like"/>
    <property type="match status" value="1"/>
</dbReference>
<dbReference type="STRING" id="80966.ENSAPOP00000031515"/>
<proteinExistence type="inferred from homology"/>
<dbReference type="GO" id="GO:0060021">
    <property type="term" value="P:roof of mouth development"/>
    <property type="evidence" value="ECO:0007669"/>
    <property type="project" value="Ensembl"/>
</dbReference>
<evidence type="ECO:0000256" key="8">
    <source>
        <dbReference type="RuleBase" id="RU369088"/>
    </source>
</evidence>
<evidence type="ECO:0000256" key="6">
    <source>
        <dbReference type="ARBA" id="ARBA00023163"/>
    </source>
</evidence>
<evidence type="ECO:0000313" key="12">
    <source>
        <dbReference type="Proteomes" id="UP000257200"/>
    </source>
</evidence>
<feature type="region of interest" description="Disordered" evidence="9">
    <location>
        <begin position="616"/>
        <end position="656"/>
    </location>
</feature>
<dbReference type="InterPro" id="IPR036465">
    <property type="entry name" value="vWFA_dom_sf"/>
</dbReference>
<dbReference type="FunFam" id="2.40.290.30:FF:000001">
    <property type="entry name" value="Mediator of RNA polymerase II transcription subunit 25"/>
    <property type="match status" value="1"/>
</dbReference>
<evidence type="ECO:0000256" key="3">
    <source>
        <dbReference type="ARBA" id="ARBA00019694"/>
    </source>
</evidence>
<evidence type="ECO:0000256" key="2">
    <source>
        <dbReference type="ARBA" id="ARBA00009102"/>
    </source>
</evidence>
<dbReference type="InterPro" id="IPR021394">
    <property type="entry name" value="Med25_PTOV"/>
</dbReference>
<evidence type="ECO:0000259" key="10">
    <source>
        <dbReference type="PROSITE" id="PS50234"/>
    </source>
</evidence>
<feature type="compositionally biased region" description="Low complexity" evidence="9">
    <location>
        <begin position="371"/>
        <end position="380"/>
    </location>
</feature>
<feature type="region of interest" description="Disordered" evidence="9">
    <location>
        <begin position="293"/>
        <end position="380"/>
    </location>
</feature>
<dbReference type="Pfam" id="PF11232">
    <property type="entry name" value="Med25"/>
    <property type="match status" value="1"/>
</dbReference>
<organism evidence="11 12">
    <name type="scientific">Acanthochromis polyacanthus</name>
    <name type="common">spiny chromis</name>
    <dbReference type="NCBI Taxonomy" id="80966"/>
    <lineage>
        <taxon>Eukaryota</taxon>
        <taxon>Metazoa</taxon>
        <taxon>Chordata</taxon>
        <taxon>Craniata</taxon>
        <taxon>Vertebrata</taxon>
        <taxon>Euteleostomi</taxon>
        <taxon>Actinopterygii</taxon>
        <taxon>Neopterygii</taxon>
        <taxon>Teleostei</taxon>
        <taxon>Neoteleostei</taxon>
        <taxon>Acanthomorphata</taxon>
        <taxon>Ovalentaria</taxon>
        <taxon>Pomacentridae</taxon>
        <taxon>Acanthochromis</taxon>
    </lineage>
</organism>
<dbReference type="GO" id="GO:0016592">
    <property type="term" value="C:mediator complex"/>
    <property type="evidence" value="ECO:0007669"/>
    <property type="project" value="UniProtKB-UniRule"/>
</dbReference>
<dbReference type="GO" id="GO:0005667">
    <property type="term" value="C:transcription regulator complex"/>
    <property type="evidence" value="ECO:0007669"/>
    <property type="project" value="UniProtKB-UniRule"/>
</dbReference>
<dbReference type="GO" id="GO:0045944">
    <property type="term" value="P:positive regulation of transcription by RNA polymerase II"/>
    <property type="evidence" value="ECO:0007669"/>
    <property type="project" value="TreeGrafter"/>
</dbReference>
<dbReference type="InParanoid" id="A0A3Q1HV30"/>
<feature type="compositionally biased region" description="Polar residues" evidence="9">
    <location>
        <begin position="317"/>
        <end position="329"/>
    </location>
</feature>
<reference evidence="11" key="1">
    <citation type="submission" date="2025-08" db="UniProtKB">
        <authorList>
            <consortium name="Ensembl"/>
        </authorList>
    </citation>
    <scope>IDENTIFICATION</scope>
</reference>
<comment type="similarity">
    <text evidence="2 8">Belongs to the Mediator complex subunit 25 family.</text>
</comment>
<comment type="function">
    <text evidence="8">Component of the Mediator complex, a coactivator involved in the regulated transcription of nearly all RNA polymerase II-dependent genes. Mediator functions as a bridge to convey information from gene-specific regulatory proteins to the basal RNA polymerase II transcription machinery. Mediator is recruited to promoters by direct interactions with regulatory proteins and serves as a scaffold for the assembly of a functional preinitiation complex with RNA polymerase II and the general transcription factors.</text>
</comment>
<feature type="domain" description="VWFA" evidence="10">
    <location>
        <begin position="14"/>
        <end position="181"/>
    </location>
</feature>
<feature type="compositionally biased region" description="Pro residues" evidence="9">
    <location>
        <begin position="233"/>
        <end position="242"/>
    </location>
</feature>
<evidence type="ECO:0000256" key="5">
    <source>
        <dbReference type="ARBA" id="ARBA00023159"/>
    </source>
</evidence>
<dbReference type="FunFam" id="3.40.50.410:FF:000074">
    <property type="entry name" value="Mediator complex subunit 25"/>
    <property type="match status" value="1"/>
</dbReference>
<dbReference type="Pfam" id="PF11265">
    <property type="entry name" value="Med25_VWA"/>
    <property type="match status" value="1"/>
</dbReference>
<dbReference type="InterPro" id="IPR038196">
    <property type="entry name" value="Med25_PTOV_sf"/>
</dbReference>
<dbReference type="Ensembl" id="ENSAPOT00000024587.1">
    <property type="protein sequence ID" value="ENSAPOP00000031515.1"/>
    <property type="gene ID" value="ENSAPOG00000018818.1"/>
</dbReference>
<dbReference type="AlphaFoldDB" id="A0A3Q1HV30"/>
<name>A0A3Q1HV30_9TELE</name>
<dbReference type="PROSITE" id="PS50234">
    <property type="entry name" value="VWFA"/>
    <property type="match status" value="1"/>
</dbReference>
<evidence type="ECO:0000256" key="1">
    <source>
        <dbReference type="ARBA" id="ARBA00004123"/>
    </source>
</evidence>
<keyword evidence="12" id="KW-1185">Reference proteome</keyword>
<dbReference type="PANTHER" id="PTHR12433:SF11">
    <property type="entry name" value="MEDIATOR OF RNA POLYMERASE II TRANSCRIPTION SUBUNIT 25"/>
    <property type="match status" value="1"/>
</dbReference>
<keyword evidence="7 8" id="KW-0539">Nucleus</keyword>
<evidence type="ECO:0000256" key="4">
    <source>
        <dbReference type="ARBA" id="ARBA00023015"/>
    </source>
</evidence>
<dbReference type="InterPro" id="IPR002035">
    <property type="entry name" value="VWF_A"/>
</dbReference>
<dbReference type="InterPro" id="IPR021419">
    <property type="entry name" value="Mediator_Med25_VWA"/>
</dbReference>
<dbReference type="Gene3D" id="2.40.290.30">
    <property type="entry name" value="Mediator complex subunit 25, ACID domain"/>
    <property type="match status" value="1"/>
</dbReference>
<sequence>MEPSTKPGTNQVADVVFVIEGTANLGPYFESLRKNYILPAIEYFNGGPPAETDFGGDYGGTQYGLVVFNTVDCAPESYVQCHAPTSSAYEFVSWIDSIQFMGGGAESCSLIAEGLSVALQLFDDFKKMREQIGQTHKVCVLLCNSPPYLLPAVESVSYTGCTADNLVKIIRDRGIHFSVVAPRKLPALRALFERASPVGGAVEPHPDYSQDPFHMVLVRGISLPVSSGGGPGPHKPVLPPQTLPASQPVVGPSQPTPPINPAHPYQNTAQMTAAQVAAQMVVEAANNQKRSYPAMVSQGPPFTGQPTMPSVPGVKPSISTVTTGPQLMSQQVAPNQQQPVPPSGQPAPNQQPQAPPQQQPTANQPTPPSAQPNMAGAAGAQGNANLATQPQANKIVAWTGVLEWQEKPKASSIDSTTKLTRSLPCQVHVNQGENLNTDQWPQKLIMQLIPQQLLTTLGHLFRNSRMVQFLFTNKDMESLKGLYRIMANGFAGCVHFPHTTSPCEVRVLMLLYSSKKRIFMGLIPNDQSGFVNGIRQVITNHKQVQQHRAQLGGAGGPMQPGQVPQNQNFLNRPPGPIPVSHGNVQPQSVVVGMPPVSQVSMMEDQQRQNNMMAMRATGPTNQQPPVSGAPPNQVAQSGQAPPQGQILRLSNPGANPQLRSLLLSQQQPQGQVSHMTGMMSHQGLGQQLVHPAPGGGAQMQGQWRQPMAGPMLMSGAQRGAVPQPGMPQVSSVMEDEILMDLI</sequence>